<organism evidence="1 2">
    <name type="scientific">Mya arenaria</name>
    <name type="common">Soft-shell clam</name>
    <dbReference type="NCBI Taxonomy" id="6604"/>
    <lineage>
        <taxon>Eukaryota</taxon>
        <taxon>Metazoa</taxon>
        <taxon>Spiralia</taxon>
        <taxon>Lophotrochozoa</taxon>
        <taxon>Mollusca</taxon>
        <taxon>Bivalvia</taxon>
        <taxon>Autobranchia</taxon>
        <taxon>Heteroconchia</taxon>
        <taxon>Euheterodonta</taxon>
        <taxon>Imparidentia</taxon>
        <taxon>Neoheterodontei</taxon>
        <taxon>Myida</taxon>
        <taxon>Myoidea</taxon>
        <taxon>Myidae</taxon>
        <taxon>Mya</taxon>
    </lineage>
</organism>
<evidence type="ECO:0000313" key="1">
    <source>
        <dbReference type="EMBL" id="WAR28996.1"/>
    </source>
</evidence>
<name>A0ABY7G7I0_MYAAR</name>
<evidence type="ECO:0008006" key="3">
    <source>
        <dbReference type="Google" id="ProtNLM"/>
    </source>
</evidence>
<dbReference type="Proteomes" id="UP001164746">
    <property type="component" value="Chromosome 16"/>
</dbReference>
<evidence type="ECO:0000313" key="2">
    <source>
        <dbReference type="Proteomes" id="UP001164746"/>
    </source>
</evidence>
<accession>A0ABY7G7I0</accession>
<reference evidence="1" key="1">
    <citation type="submission" date="2022-11" db="EMBL/GenBank/DDBJ databases">
        <title>Centuries of genome instability and evolution in soft-shell clam transmissible cancer (bioRxiv).</title>
        <authorList>
            <person name="Hart S.F.M."/>
            <person name="Yonemitsu M.A."/>
            <person name="Giersch R.M."/>
            <person name="Beal B.F."/>
            <person name="Arriagada G."/>
            <person name="Davis B.W."/>
            <person name="Ostrander E.A."/>
            <person name="Goff S.P."/>
            <person name="Metzger M.J."/>
        </authorList>
    </citation>
    <scope>NUCLEOTIDE SEQUENCE</scope>
    <source>
        <strain evidence="1">MELC-2E11</strain>
        <tissue evidence="1">Siphon/mantle</tissue>
    </source>
</reference>
<sequence>MGEALYTIYNVLASTSLFANVSNFTVGCESFSAHFPLMCTIKWPLNDTQKVKHRDKKLNPAFYYKWKETMRSDFVNTFGDFFRVFEPVCRSKHYELQKRRRNDLISCRNDSKLFWSTLKSIKDNKHPNINCISDSEWFEYFKQLFCDPNNYDNWDNRSVFNDITRPVNGDILNEVITESEVRESIAHLRGNCSPGTDGICMEIFKSTSQLITPYMTGLFNNIFNTGNFPSGWRENVITPIHKKGPLKDTNNYLRTNN</sequence>
<dbReference type="EMBL" id="CP111027">
    <property type="protein sequence ID" value="WAR28996.1"/>
    <property type="molecule type" value="Genomic_DNA"/>
</dbReference>
<protein>
    <recommendedName>
        <fullName evidence="3">Reverse transcriptase</fullName>
    </recommendedName>
</protein>
<proteinExistence type="predicted"/>
<keyword evidence="2" id="KW-1185">Reference proteome</keyword>
<dbReference type="PANTHER" id="PTHR33395">
    <property type="entry name" value="TRANSCRIPTASE, PUTATIVE-RELATED-RELATED"/>
    <property type="match status" value="1"/>
</dbReference>
<gene>
    <name evidence="1" type="ORF">MAR_002564</name>
</gene>
<dbReference type="PANTHER" id="PTHR33395:SF21">
    <property type="entry name" value="PERICARDIN"/>
    <property type="match status" value="1"/>
</dbReference>